<dbReference type="AlphaFoldDB" id="F2Q182"/>
<name>F2Q182_TRIEC</name>
<keyword evidence="2" id="KW-1185">Reference proteome</keyword>
<evidence type="ECO:0000313" key="2">
    <source>
        <dbReference type="Proteomes" id="UP000009169"/>
    </source>
</evidence>
<sequence>MSNPRQTQPPPPGTYTSSQAFVMAATAATRTKPEHLLSATQCICRILHENQIPFAIMGGFSLALRGGQRTVDSGRSDLGGSLGAPDDPESASEIVLINTLTGEQKYPVYPLLVSKLGAYFGRRKMSDFNDIMFIIHKYPLRVYDVREQLNREYRQAFVDALTKGTAPPQLLSSIKETLGIV</sequence>
<evidence type="ECO:0000313" key="1">
    <source>
        <dbReference type="EMBL" id="EGE07900.1"/>
    </source>
</evidence>
<protein>
    <submittedName>
        <fullName evidence="1">Uncharacterized protein</fullName>
    </submittedName>
</protein>
<gene>
    <name evidence="1" type="ORF">TEQG_06932</name>
</gene>
<dbReference type="EMBL" id="DS995768">
    <property type="protein sequence ID" value="EGE07900.1"/>
    <property type="molecule type" value="Genomic_DNA"/>
</dbReference>
<reference evidence="2" key="1">
    <citation type="journal article" date="2012" name="MBio">
        <title>Comparative genome analysis of Trichophyton rubrum and related dermatophytes reveals candidate genes involved in infection.</title>
        <authorList>
            <person name="Martinez D.A."/>
            <person name="Oliver B.G."/>
            <person name="Graeser Y."/>
            <person name="Goldberg J.M."/>
            <person name="Li W."/>
            <person name="Martinez-Rossi N.M."/>
            <person name="Monod M."/>
            <person name="Shelest E."/>
            <person name="Barton R.C."/>
            <person name="Birch E."/>
            <person name="Brakhage A.A."/>
            <person name="Chen Z."/>
            <person name="Gurr S.J."/>
            <person name="Heiman D."/>
            <person name="Heitman J."/>
            <person name="Kosti I."/>
            <person name="Rossi A."/>
            <person name="Saif S."/>
            <person name="Samalova M."/>
            <person name="Saunders C.W."/>
            <person name="Shea T."/>
            <person name="Summerbell R.C."/>
            <person name="Xu J."/>
            <person name="Young S."/>
            <person name="Zeng Q."/>
            <person name="Birren B.W."/>
            <person name="Cuomo C.A."/>
            <person name="White T.C."/>
        </authorList>
    </citation>
    <scope>NUCLEOTIDE SEQUENCE [LARGE SCALE GENOMIC DNA]</scope>
    <source>
        <strain evidence="2">ATCC MYA-4606 / CBS 127.97</strain>
    </source>
</reference>
<dbReference type="eggNOG" id="ENOG502S9NR">
    <property type="taxonomic scope" value="Eukaryota"/>
</dbReference>
<dbReference type="HOGENOM" id="CLU_1490026_0_0_1"/>
<proteinExistence type="predicted"/>
<organism evidence="1 2">
    <name type="scientific">Trichophyton equinum (strain ATCC MYA-4606 / CBS 127.97)</name>
    <name type="common">Horse ringworm fungus</name>
    <dbReference type="NCBI Taxonomy" id="559882"/>
    <lineage>
        <taxon>Eukaryota</taxon>
        <taxon>Fungi</taxon>
        <taxon>Dikarya</taxon>
        <taxon>Ascomycota</taxon>
        <taxon>Pezizomycotina</taxon>
        <taxon>Eurotiomycetes</taxon>
        <taxon>Eurotiomycetidae</taxon>
        <taxon>Onygenales</taxon>
        <taxon>Arthrodermataceae</taxon>
        <taxon>Trichophyton</taxon>
    </lineage>
</organism>
<accession>F2Q182</accession>
<dbReference type="VEuPathDB" id="FungiDB:TEQG_06932"/>
<dbReference type="Proteomes" id="UP000009169">
    <property type="component" value="Unassembled WGS sequence"/>
</dbReference>